<evidence type="ECO:0000259" key="1">
    <source>
        <dbReference type="Pfam" id="PF10124"/>
    </source>
</evidence>
<proteinExistence type="predicted"/>
<reference evidence="2" key="1">
    <citation type="submission" date="2020-12" db="EMBL/GenBank/DDBJ databases">
        <title>Comamonas sp. nov., isolated from stream water.</title>
        <authorList>
            <person name="Park K.-H."/>
        </authorList>
    </citation>
    <scope>NUCLEOTIDE SEQUENCE</scope>
    <source>
        <strain evidence="2">EJ-4</strain>
    </source>
</reference>
<comment type="caution">
    <text evidence="2">The sequence shown here is derived from an EMBL/GenBank/DDBJ whole genome shotgun (WGS) entry which is preliminary data.</text>
</comment>
<sequence length="304" mass="33041">MLITPTNLKTLFIGFKTNFQSGLNTAQSLYQQLATVVPSSTGTEEYGWLGQMPGMREWLGERVVHGIESHGYSLKNKSFESTIAVPKTAIEDDTFGTYTPLMAEMGRAAAAHPDELTFGLLKDGATVQCYDKKPFFSADHPVKDAKGKVTAVSNADLGGNGPMWFVLDTSRALKPLIFQNRKNPNFVAMTAETDPNVFTKSEFVYGVDSRCNVGFGFWQVAYASNKPLTADNVWAAINAIETCKGDGGRPLGLRATTLVVPTALQRDANKLLTAELVPVQVGAEVTTESNDLKGRLQPLVSPWL</sequence>
<dbReference type="Proteomes" id="UP000530032">
    <property type="component" value="Unassembled WGS sequence"/>
</dbReference>
<organism evidence="2 3">
    <name type="scientific">Comamonas suwonensis</name>
    <dbReference type="NCBI Taxonomy" id="2606214"/>
    <lineage>
        <taxon>Bacteria</taxon>
        <taxon>Pseudomonadati</taxon>
        <taxon>Pseudomonadota</taxon>
        <taxon>Betaproteobacteria</taxon>
        <taxon>Burkholderiales</taxon>
        <taxon>Comamonadaceae</taxon>
        <taxon>Comamonas</taxon>
    </lineage>
</organism>
<gene>
    <name evidence="2" type="ORF">HF327_021010</name>
</gene>
<evidence type="ECO:0000313" key="3">
    <source>
        <dbReference type="Proteomes" id="UP000530032"/>
    </source>
</evidence>
<evidence type="ECO:0000313" key="2">
    <source>
        <dbReference type="EMBL" id="MBI1626955.1"/>
    </source>
</evidence>
<dbReference type="InterPro" id="IPR018774">
    <property type="entry name" value="Phage_Mu_GpT"/>
</dbReference>
<name>A0A843BAS5_9BURK</name>
<accession>A0A843BAS5</accession>
<protein>
    <submittedName>
        <fullName evidence="2">Mu-like prophage major head subunit gpT family protein</fullName>
    </submittedName>
</protein>
<keyword evidence="3" id="KW-1185">Reference proteome</keyword>
<feature type="domain" description="Bacteriophage Mu GpT" evidence="1">
    <location>
        <begin position="8"/>
        <end position="304"/>
    </location>
</feature>
<dbReference type="Pfam" id="PF10124">
    <property type="entry name" value="Mu-like_gpT"/>
    <property type="match status" value="1"/>
</dbReference>
<dbReference type="EMBL" id="JABBCQ020000031">
    <property type="protein sequence ID" value="MBI1626955.1"/>
    <property type="molecule type" value="Genomic_DNA"/>
</dbReference>
<dbReference type="RefSeq" id="WP_198462303.1">
    <property type="nucleotide sequence ID" value="NZ_JABBCQ020000031.1"/>
</dbReference>
<dbReference type="AlphaFoldDB" id="A0A843BAS5"/>